<dbReference type="InterPro" id="IPR006186">
    <property type="entry name" value="Ser/Thr-sp_prot-phosphatase"/>
</dbReference>
<dbReference type="Pfam" id="PF00149">
    <property type="entry name" value="Metallophos"/>
    <property type="match status" value="1"/>
</dbReference>
<evidence type="ECO:0000259" key="1">
    <source>
        <dbReference type="Pfam" id="PF00149"/>
    </source>
</evidence>
<dbReference type="InterPro" id="IPR029052">
    <property type="entry name" value="Metallo-depent_PP-like"/>
</dbReference>
<organism evidence="2">
    <name type="scientific">Ignavibacterium album</name>
    <dbReference type="NCBI Taxonomy" id="591197"/>
    <lineage>
        <taxon>Bacteria</taxon>
        <taxon>Pseudomonadati</taxon>
        <taxon>Ignavibacteriota</taxon>
        <taxon>Ignavibacteria</taxon>
        <taxon>Ignavibacteriales</taxon>
        <taxon>Ignavibacteriaceae</taxon>
        <taxon>Ignavibacterium</taxon>
    </lineage>
</organism>
<dbReference type="GO" id="GO:0110154">
    <property type="term" value="P:RNA decapping"/>
    <property type="evidence" value="ECO:0007669"/>
    <property type="project" value="TreeGrafter"/>
</dbReference>
<accession>A0A832DH75</accession>
<comment type="caution">
    <text evidence="2">The sequence shown here is derived from an EMBL/GenBank/DDBJ whole genome shotgun (WGS) entry which is preliminary data.</text>
</comment>
<dbReference type="PRINTS" id="PR00114">
    <property type="entry name" value="STPHPHTASE"/>
</dbReference>
<dbReference type="GO" id="GO:0005737">
    <property type="term" value="C:cytoplasm"/>
    <property type="evidence" value="ECO:0007669"/>
    <property type="project" value="TreeGrafter"/>
</dbReference>
<name>A0A832DH75_9BACT</name>
<proteinExistence type="predicted"/>
<feature type="domain" description="Calcineurin-like phosphoesterase" evidence="1">
    <location>
        <begin position="2"/>
        <end position="186"/>
    </location>
</feature>
<reference evidence="2" key="1">
    <citation type="journal article" date="2020" name="mSystems">
        <title>Genome- and Community-Level Interaction Insights into Carbon Utilization and Element Cycling Functions of Hydrothermarchaeota in Hydrothermal Sediment.</title>
        <authorList>
            <person name="Zhou Z."/>
            <person name="Liu Y."/>
            <person name="Xu W."/>
            <person name="Pan J."/>
            <person name="Luo Z.H."/>
            <person name="Li M."/>
        </authorList>
    </citation>
    <scope>NUCLEOTIDE SEQUENCE [LARGE SCALE GENOMIC DNA]</scope>
    <source>
        <strain evidence="2">SpSt-500</strain>
    </source>
</reference>
<sequence>MVAVIGDVHGCFYTLTNLIEKIEEEFPETGIYLVGDLVDRGKYSCEVMDFIEEKKFKFTIGNHEYMFLNYFRNPSSFWKEAWFNNGAEATLKSYENRFTRIDNHLKLLDEATLFYNLDDCFISHAGISQFYSNIIKDEIINDKEKLNEILSNDLLEDFGVLWCRGSLMNIGKLQVVGHTRMYEPKYVKEKNVLYIDTGAIGGNKLSAAIIENNNIIKFISVPTNKGDIY</sequence>
<gene>
    <name evidence="2" type="ORF">ENS56_11320</name>
</gene>
<dbReference type="InterPro" id="IPR050126">
    <property type="entry name" value="Ap4A_hydrolase"/>
</dbReference>
<dbReference type="AlphaFoldDB" id="A0A832DH75"/>
<dbReference type="PANTHER" id="PTHR42850">
    <property type="entry name" value="METALLOPHOSPHOESTERASE"/>
    <property type="match status" value="1"/>
</dbReference>
<dbReference type="GO" id="GO:0008803">
    <property type="term" value="F:bis(5'-nucleosyl)-tetraphosphatase (symmetrical) activity"/>
    <property type="evidence" value="ECO:0007669"/>
    <property type="project" value="TreeGrafter"/>
</dbReference>
<dbReference type="SUPFAM" id="SSF56300">
    <property type="entry name" value="Metallo-dependent phosphatases"/>
    <property type="match status" value="1"/>
</dbReference>
<dbReference type="Gene3D" id="3.60.21.10">
    <property type="match status" value="1"/>
</dbReference>
<dbReference type="GO" id="GO:0016791">
    <property type="term" value="F:phosphatase activity"/>
    <property type="evidence" value="ECO:0007669"/>
    <property type="project" value="TreeGrafter"/>
</dbReference>
<dbReference type="InterPro" id="IPR004843">
    <property type="entry name" value="Calcineurin-like_PHP"/>
</dbReference>
<dbReference type="PANTHER" id="PTHR42850:SF4">
    <property type="entry name" value="ZINC-DEPENDENT ENDOPOLYPHOSPHATASE"/>
    <property type="match status" value="1"/>
</dbReference>
<evidence type="ECO:0000313" key="2">
    <source>
        <dbReference type="EMBL" id="HGT48619.1"/>
    </source>
</evidence>
<protein>
    <submittedName>
        <fullName evidence="2">Serine/threonine protein phosphatase</fullName>
    </submittedName>
</protein>
<dbReference type="EMBL" id="DSVI01000018">
    <property type="protein sequence ID" value="HGT48619.1"/>
    <property type="molecule type" value="Genomic_DNA"/>
</dbReference>